<evidence type="ECO:0000313" key="3">
    <source>
        <dbReference type="Proteomes" id="UP000657574"/>
    </source>
</evidence>
<dbReference type="AlphaFoldDB" id="A0A917NGF7"/>
<gene>
    <name evidence="2" type="ORF">GCM10010121_002760</name>
</gene>
<name>A0A917NGF7_9ACTN</name>
<comment type="caution">
    <text evidence="2">The sequence shown here is derived from an EMBL/GenBank/DDBJ whole genome shotgun (WGS) entry which is preliminary data.</text>
</comment>
<dbReference type="Proteomes" id="UP000657574">
    <property type="component" value="Unassembled WGS sequence"/>
</dbReference>
<sequence length="153" mass="15103">MPDPSARVPVAGAVVITAPGPAPGGTGRLSPAGPTPDRFTVPEGEPGPTEAERAVAAEGARLLVALGDVRSDGLGLACVAGTDAEDALRRLGGDVGPGRGAGSGRSAVRRLAQPSEQGRQRGTVRARESGAACGEHLVGDAVTCRQDPLALGA</sequence>
<proteinExistence type="predicted"/>
<accession>A0A917NGF7</accession>
<reference evidence="2" key="2">
    <citation type="submission" date="2020-09" db="EMBL/GenBank/DDBJ databases">
        <authorList>
            <person name="Sun Q."/>
            <person name="Ohkuma M."/>
        </authorList>
    </citation>
    <scope>NUCLEOTIDE SEQUENCE</scope>
    <source>
        <strain evidence="2">JCM 3086</strain>
    </source>
</reference>
<keyword evidence="3" id="KW-1185">Reference proteome</keyword>
<feature type="region of interest" description="Disordered" evidence="1">
    <location>
        <begin position="17"/>
        <end position="52"/>
    </location>
</feature>
<evidence type="ECO:0000256" key="1">
    <source>
        <dbReference type="SAM" id="MobiDB-lite"/>
    </source>
</evidence>
<feature type="region of interest" description="Disordered" evidence="1">
    <location>
        <begin position="91"/>
        <end position="131"/>
    </location>
</feature>
<reference evidence="2" key="1">
    <citation type="journal article" date="2014" name="Int. J. Syst. Evol. Microbiol.">
        <title>Complete genome sequence of Corynebacterium casei LMG S-19264T (=DSM 44701T), isolated from a smear-ripened cheese.</title>
        <authorList>
            <consortium name="US DOE Joint Genome Institute (JGI-PGF)"/>
            <person name="Walter F."/>
            <person name="Albersmeier A."/>
            <person name="Kalinowski J."/>
            <person name="Ruckert C."/>
        </authorList>
    </citation>
    <scope>NUCLEOTIDE SEQUENCE</scope>
    <source>
        <strain evidence="2">JCM 3086</strain>
    </source>
</reference>
<organism evidence="2 3">
    <name type="scientific">Streptomyces brasiliensis</name>
    <dbReference type="NCBI Taxonomy" id="1954"/>
    <lineage>
        <taxon>Bacteria</taxon>
        <taxon>Bacillati</taxon>
        <taxon>Actinomycetota</taxon>
        <taxon>Actinomycetes</taxon>
        <taxon>Kitasatosporales</taxon>
        <taxon>Streptomycetaceae</taxon>
        <taxon>Streptomyces</taxon>
    </lineage>
</organism>
<dbReference type="EMBL" id="BMQA01000001">
    <property type="protein sequence ID" value="GGI95787.1"/>
    <property type="molecule type" value="Genomic_DNA"/>
</dbReference>
<evidence type="ECO:0000313" key="2">
    <source>
        <dbReference type="EMBL" id="GGI95787.1"/>
    </source>
</evidence>
<protein>
    <submittedName>
        <fullName evidence="2">Uncharacterized protein</fullName>
    </submittedName>
</protein>
<feature type="compositionally biased region" description="Gly residues" evidence="1">
    <location>
        <begin position="93"/>
        <end position="103"/>
    </location>
</feature>